<name>A0ACB7IUT4_PLECO</name>
<gene>
    <name evidence="1" type="ORF">CCMSSC00406_0008887</name>
</gene>
<dbReference type="EMBL" id="WQMT02000007">
    <property type="protein sequence ID" value="KAG9221278.1"/>
    <property type="molecule type" value="Genomic_DNA"/>
</dbReference>
<proteinExistence type="predicted"/>
<comment type="caution">
    <text evidence="1">The sequence shown here is derived from an EMBL/GenBank/DDBJ whole genome shotgun (WGS) entry which is preliminary data.</text>
</comment>
<sequence>MSREEQVPHHGIGVKAITAHKKAIPLVRGHDDAAMGSDGDWKPTLSRALALERYLELVKNPGCWQPKYSLHHDIHHLHMNRMLSRFAKSFVAIILALLILTTIALLHPPSRAYIDPWTGELFGEGGVEQFMHRPSHATAFNDQLAKGVEGGVIMGKLGNATAKAALGRATWKLIHTMTLRYPESPTADERDALNSYFHLLSRLYPCGECATEFQQLLKKFPPQTSSRRAASLWLCFVHNQVNERLKKPIFDCAHLDDEYDCGCGDEPKAKQDAATVVEHDPTKDDVTHAPLIKGGR</sequence>
<keyword evidence="2" id="KW-1185">Reference proteome</keyword>
<reference evidence="1 2" key="1">
    <citation type="journal article" date="2021" name="Appl. Environ. Microbiol.">
        <title>Genetic linkage and physical mapping for an oyster mushroom Pleurotus cornucopiae and QTL analysis for the trait cap color.</title>
        <authorList>
            <person name="Zhang Y."/>
            <person name="Gao W."/>
            <person name="Sonnenberg A."/>
            <person name="Chen Q."/>
            <person name="Zhang J."/>
            <person name="Huang C."/>
        </authorList>
    </citation>
    <scope>NUCLEOTIDE SEQUENCE [LARGE SCALE GENOMIC DNA]</scope>
    <source>
        <strain evidence="1">CCMSSC00406</strain>
    </source>
</reference>
<protein>
    <submittedName>
        <fullName evidence="1">Uncharacterized protein</fullName>
    </submittedName>
</protein>
<evidence type="ECO:0000313" key="1">
    <source>
        <dbReference type="EMBL" id="KAG9221278.1"/>
    </source>
</evidence>
<organism evidence="1 2">
    <name type="scientific">Pleurotus cornucopiae</name>
    <name type="common">Cornucopia mushroom</name>
    <dbReference type="NCBI Taxonomy" id="5321"/>
    <lineage>
        <taxon>Eukaryota</taxon>
        <taxon>Fungi</taxon>
        <taxon>Dikarya</taxon>
        <taxon>Basidiomycota</taxon>
        <taxon>Agaricomycotina</taxon>
        <taxon>Agaricomycetes</taxon>
        <taxon>Agaricomycetidae</taxon>
        <taxon>Agaricales</taxon>
        <taxon>Pleurotineae</taxon>
        <taxon>Pleurotaceae</taxon>
        <taxon>Pleurotus</taxon>
    </lineage>
</organism>
<dbReference type="Proteomes" id="UP000824881">
    <property type="component" value="Unassembled WGS sequence"/>
</dbReference>
<evidence type="ECO:0000313" key="2">
    <source>
        <dbReference type="Proteomes" id="UP000824881"/>
    </source>
</evidence>
<accession>A0ACB7IUT4</accession>